<dbReference type="AlphaFoldDB" id="K0SCR0"/>
<accession>K0SCR0</accession>
<keyword evidence="2" id="KW-1185">Reference proteome</keyword>
<reference evidence="1 2" key="1">
    <citation type="journal article" date="2012" name="Genome Biol.">
        <title>Genome and low-iron response of an oceanic diatom adapted to chronic iron limitation.</title>
        <authorList>
            <person name="Lommer M."/>
            <person name="Specht M."/>
            <person name="Roy A.S."/>
            <person name="Kraemer L."/>
            <person name="Andreson R."/>
            <person name="Gutowska M.A."/>
            <person name="Wolf J."/>
            <person name="Bergner S.V."/>
            <person name="Schilhabel M.B."/>
            <person name="Klostermeier U.C."/>
            <person name="Beiko R.G."/>
            <person name="Rosenstiel P."/>
            <person name="Hippler M."/>
            <person name="Laroche J."/>
        </authorList>
    </citation>
    <scope>NUCLEOTIDE SEQUENCE [LARGE SCALE GENOMIC DNA]</scope>
    <source>
        <strain evidence="1 2">CCMP1005</strain>
    </source>
</reference>
<dbReference type="OrthoDB" id="195558at2759"/>
<protein>
    <recommendedName>
        <fullName evidence="3">B30.2/SPRY domain-containing protein</fullName>
    </recommendedName>
</protein>
<dbReference type="Gene3D" id="2.60.120.920">
    <property type="match status" value="1"/>
</dbReference>
<evidence type="ECO:0000313" key="1">
    <source>
        <dbReference type="EMBL" id="EJK58696.1"/>
    </source>
</evidence>
<evidence type="ECO:0000313" key="2">
    <source>
        <dbReference type="Proteomes" id="UP000266841"/>
    </source>
</evidence>
<proteinExistence type="predicted"/>
<comment type="caution">
    <text evidence="1">The sequence shown here is derived from an EMBL/GenBank/DDBJ whole genome shotgun (WGS) entry which is preliminary data.</text>
</comment>
<dbReference type="Proteomes" id="UP000266841">
    <property type="component" value="Unassembled WGS sequence"/>
</dbReference>
<organism evidence="1 2">
    <name type="scientific">Thalassiosira oceanica</name>
    <name type="common">Marine diatom</name>
    <dbReference type="NCBI Taxonomy" id="159749"/>
    <lineage>
        <taxon>Eukaryota</taxon>
        <taxon>Sar</taxon>
        <taxon>Stramenopiles</taxon>
        <taxon>Ochrophyta</taxon>
        <taxon>Bacillariophyta</taxon>
        <taxon>Coscinodiscophyceae</taxon>
        <taxon>Thalassiosirophycidae</taxon>
        <taxon>Thalassiosirales</taxon>
        <taxon>Thalassiosiraceae</taxon>
        <taxon>Thalassiosira</taxon>
    </lineage>
</organism>
<dbReference type="InterPro" id="IPR043136">
    <property type="entry name" value="B30.2/SPRY_sf"/>
</dbReference>
<dbReference type="EMBL" id="AGNL01024477">
    <property type="protein sequence ID" value="EJK58696.1"/>
    <property type="molecule type" value="Genomic_DNA"/>
</dbReference>
<gene>
    <name evidence="1" type="ORF">THAOC_21160</name>
</gene>
<sequence length="337" mass="36991">MADDGGVVKRLKTAEGGQDGVVTAEEAAQLRRRIVELESEIEQLRRRGQGEGDHEVLPVVTEVNVTVSTAVDLSRVTTGIVTHITSFLGKPRELLNLALTCKSFGWRQPVSTLNWSLVEEVSRQAVCSRATDNEMGCLPQYVRGATTWLSILHRHEHLLVFDVLLGGYIEHPNGDKTAVCSTGDDGGYCLSVAVPMPGLDTGAYQEEDFSFIGDDDLYAVFLAQRSDDWGDSNVHECDFSCEEGTLSFTAWEENATDEISNYDWDGMEPCQSGDTVGMLLNFNEGTLTVYRNNRRLGVLKDGLSGPYCWYVNLLKRSADAVSIKRGTHPNSDGATSV</sequence>
<evidence type="ECO:0008006" key="3">
    <source>
        <dbReference type="Google" id="ProtNLM"/>
    </source>
</evidence>
<name>K0SCR0_THAOC</name>